<keyword evidence="6" id="KW-0814">Transposable element</keyword>
<evidence type="ECO:0000256" key="2">
    <source>
        <dbReference type="ARBA" id="ARBA00010961"/>
    </source>
</evidence>
<evidence type="ECO:0000256" key="1">
    <source>
        <dbReference type="ARBA" id="ARBA00002190"/>
    </source>
</evidence>
<dbReference type="Pfam" id="PF00872">
    <property type="entry name" value="Transposase_mut"/>
    <property type="match status" value="1"/>
</dbReference>
<evidence type="ECO:0000256" key="6">
    <source>
        <dbReference type="RuleBase" id="RU365089"/>
    </source>
</evidence>
<dbReference type="AlphaFoldDB" id="A0A7G5FEM2"/>
<evidence type="ECO:0000313" key="9">
    <source>
        <dbReference type="Proteomes" id="UP000515570"/>
    </source>
</evidence>
<keyword evidence="4 6" id="KW-0238">DNA-binding</keyword>
<gene>
    <name evidence="8" type="ORF">HW450_12150</name>
</gene>
<evidence type="ECO:0000256" key="4">
    <source>
        <dbReference type="ARBA" id="ARBA00023125"/>
    </source>
</evidence>
<evidence type="ECO:0000256" key="3">
    <source>
        <dbReference type="ARBA" id="ARBA00022578"/>
    </source>
</evidence>
<proteinExistence type="inferred from homology"/>
<evidence type="ECO:0000256" key="5">
    <source>
        <dbReference type="ARBA" id="ARBA00023172"/>
    </source>
</evidence>
<dbReference type="GO" id="GO:0006313">
    <property type="term" value="P:DNA transposition"/>
    <property type="evidence" value="ECO:0007669"/>
    <property type="project" value="UniProtKB-UniRule"/>
</dbReference>
<accession>A0A7G5FEM2</accession>
<reference evidence="8 9" key="1">
    <citation type="submission" date="2020-07" db="EMBL/GenBank/DDBJ databases">
        <title>non toxigenic Corynebacterium sp. nov from a clinical source.</title>
        <authorList>
            <person name="Bernier A.-M."/>
            <person name="Bernard K."/>
        </authorList>
    </citation>
    <scope>NUCLEOTIDE SEQUENCE [LARGE SCALE GENOMIC DNA]</scope>
    <source>
        <strain evidence="9">NML 93-0612</strain>
    </source>
</reference>
<keyword evidence="9" id="KW-1185">Reference proteome</keyword>
<keyword evidence="3 6" id="KW-0815">Transposition</keyword>
<feature type="region of interest" description="Disordered" evidence="7">
    <location>
        <begin position="41"/>
        <end position="99"/>
    </location>
</feature>
<organism evidence="8 9">
    <name type="scientific">Corynebacterium hindlerae</name>
    <dbReference type="NCBI Taxonomy" id="699041"/>
    <lineage>
        <taxon>Bacteria</taxon>
        <taxon>Bacillati</taxon>
        <taxon>Actinomycetota</taxon>
        <taxon>Actinomycetes</taxon>
        <taxon>Mycobacteriales</taxon>
        <taxon>Corynebacteriaceae</taxon>
        <taxon>Corynebacterium</taxon>
    </lineage>
</organism>
<sequence>MIGELAEAADGDINALVRGVLQSSINSGLAAEMDAHLGYSSGDRAGKAAAGQSNSRNGSYSTTVDTHYGPIDIDVPRDRDGTFIPRMVPKGARRITEPW</sequence>
<keyword evidence="5 6" id="KW-0233">DNA recombination</keyword>
<evidence type="ECO:0000256" key="7">
    <source>
        <dbReference type="SAM" id="MobiDB-lite"/>
    </source>
</evidence>
<dbReference type="InterPro" id="IPR001207">
    <property type="entry name" value="Transposase_mutator"/>
</dbReference>
<dbReference type="GO" id="GO:0004803">
    <property type="term" value="F:transposase activity"/>
    <property type="evidence" value="ECO:0007669"/>
    <property type="project" value="UniProtKB-UniRule"/>
</dbReference>
<comment type="function">
    <text evidence="1 6">Required for the transposition of the insertion element.</text>
</comment>
<evidence type="ECO:0000313" key="8">
    <source>
        <dbReference type="EMBL" id="QMV85063.1"/>
    </source>
</evidence>
<name>A0A7G5FEM2_9CORY</name>
<dbReference type="EMBL" id="CP059833">
    <property type="protein sequence ID" value="QMV85063.1"/>
    <property type="molecule type" value="Genomic_DNA"/>
</dbReference>
<dbReference type="PANTHER" id="PTHR33217:SF8">
    <property type="entry name" value="MUTATOR FAMILY TRANSPOSASE"/>
    <property type="match status" value="1"/>
</dbReference>
<dbReference type="PANTHER" id="PTHR33217">
    <property type="entry name" value="TRANSPOSASE FOR INSERTION SEQUENCE ELEMENT IS1081"/>
    <property type="match status" value="1"/>
</dbReference>
<protein>
    <recommendedName>
        <fullName evidence="6">Mutator family transposase</fullName>
    </recommendedName>
</protein>
<dbReference type="GO" id="GO:0003677">
    <property type="term" value="F:DNA binding"/>
    <property type="evidence" value="ECO:0007669"/>
    <property type="project" value="UniProtKB-UniRule"/>
</dbReference>
<comment type="similarity">
    <text evidence="2 6">Belongs to the transposase mutator family.</text>
</comment>
<dbReference type="Proteomes" id="UP000515570">
    <property type="component" value="Chromosome"/>
</dbReference>
<feature type="compositionally biased region" description="Polar residues" evidence="7">
    <location>
        <begin position="51"/>
        <end position="65"/>
    </location>
</feature>